<dbReference type="OrthoDB" id="7858211at2"/>
<dbReference type="Gene3D" id="3.40.50.10610">
    <property type="entry name" value="ABC-type transport auxiliary lipoprotein component"/>
    <property type="match status" value="1"/>
</dbReference>
<feature type="domain" description="ABC-type transport auxiliary lipoprotein component" evidence="2">
    <location>
        <begin position="25"/>
        <end position="179"/>
    </location>
</feature>
<protein>
    <recommendedName>
        <fullName evidence="2">ABC-type transport auxiliary lipoprotein component domain-containing protein</fullName>
    </recommendedName>
</protein>
<dbReference type="EMBL" id="SLZU01000002">
    <property type="protein sequence ID" value="TCS66482.1"/>
    <property type="molecule type" value="Genomic_DNA"/>
</dbReference>
<evidence type="ECO:0000313" key="4">
    <source>
        <dbReference type="Proteomes" id="UP000295696"/>
    </source>
</evidence>
<name>A0A4R3JJY3_9RHOB</name>
<dbReference type="Pfam" id="PF03886">
    <property type="entry name" value="ABC_trans_aux"/>
    <property type="match status" value="1"/>
</dbReference>
<comment type="caution">
    <text evidence="3">The sequence shown here is derived from an EMBL/GenBank/DDBJ whole genome shotgun (WGS) entry which is preliminary data.</text>
</comment>
<feature type="signal peptide" evidence="1">
    <location>
        <begin position="1"/>
        <end position="19"/>
    </location>
</feature>
<dbReference type="Proteomes" id="UP000295696">
    <property type="component" value="Unassembled WGS sequence"/>
</dbReference>
<keyword evidence="1" id="KW-0732">Signal</keyword>
<gene>
    <name evidence="3" type="ORF">EDD52_102299</name>
</gene>
<evidence type="ECO:0000259" key="2">
    <source>
        <dbReference type="Pfam" id="PF03886"/>
    </source>
</evidence>
<organism evidence="3 4">
    <name type="scientific">Primorskyibacter sedentarius</name>
    <dbReference type="NCBI Taxonomy" id="745311"/>
    <lineage>
        <taxon>Bacteria</taxon>
        <taxon>Pseudomonadati</taxon>
        <taxon>Pseudomonadota</taxon>
        <taxon>Alphaproteobacteria</taxon>
        <taxon>Rhodobacterales</taxon>
        <taxon>Roseobacteraceae</taxon>
        <taxon>Primorskyibacter</taxon>
    </lineage>
</organism>
<evidence type="ECO:0000256" key="1">
    <source>
        <dbReference type="SAM" id="SignalP"/>
    </source>
</evidence>
<dbReference type="RefSeq" id="WP_132242594.1">
    <property type="nucleotide sequence ID" value="NZ_SLZU01000002.1"/>
</dbReference>
<keyword evidence="4" id="KW-1185">Reference proteome</keyword>
<reference evidence="3 4" key="1">
    <citation type="submission" date="2019-03" db="EMBL/GenBank/DDBJ databases">
        <title>Genomic Encyclopedia of Type Strains, Phase IV (KMG-IV): sequencing the most valuable type-strain genomes for metagenomic binning, comparative biology and taxonomic classification.</title>
        <authorList>
            <person name="Goeker M."/>
        </authorList>
    </citation>
    <scope>NUCLEOTIDE SEQUENCE [LARGE SCALE GENOMIC DNA]</scope>
    <source>
        <strain evidence="3 4">DSM 104836</strain>
    </source>
</reference>
<dbReference type="AlphaFoldDB" id="A0A4R3JJY3"/>
<dbReference type="InterPro" id="IPR005586">
    <property type="entry name" value="ABC_trans_aux"/>
</dbReference>
<dbReference type="PROSITE" id="PS51257">
    <property type="entry name" value="PROKAR_LIPOPROTEIN"/>
    <property type="match status" value="1"/>
</dbReference>
<proteinExistence type="predicted"/>
<accession>A0A4R3JJY3</accession>
<dbReference type="SUPFAM" id="SSF159594">
    <property type="entry name" value="XCC0632-like"/>
    <property type="match status" value="1"/>
</dbReference>
<feature type="chain" id="PRO_5020930777" description="ABC-type transport auxiliary lipoprotein component domain-containing protein" evidence="1">
    <location>
        <begin position="20"/>
        <end position="185"/>
    </location>
</feature>
<evidence type="ECO:0000313" key="3">
    <source>
        <dbReference type="EMBL" id="TCS66482.1"/>
    </source>
</evidence>
<sequence length="185" mass="19789">MFRMLLPLAFLLVSACAGTEPRYLIDPPEVKTVSRLAVSSIEVREVSLPTYAEGSEILMEGEDGALMPIDNAAWADDPVRAVTLSLADQMGRASTATVAAEPWPLEEGADVSVHVRVTAMVARADGTFDLTGQYALSSFDKVVRERVARFDISIPLPANTPSGIALATSQSVTALSDQILTALRR</sequence>